<sequence>MKIYDYLGVIDADFVNIELEKNIDVKYYIDPFSLILKDKKRTNFSQIALNKLHTYFQKIADNLHSRESLAEVVNHIGEVKYTKLGWSEGGHGKGSSVVLSDLLINELHNSDALITGLVSDIADMSIFINGIGKDRISDMITNIIIDLLSVYTRDQLGKFEKVKFESVSCYFWNEEKSVWGKRSIEVAVIEGIQILLVPKRYVVSLESNDFGYYQFIYRGFLEALKKFYLMYVPELGETYKSGKKKGEVKLPSKKAIKEKLELDKVSKFEYCAILDIALKYPGILEQAKDEFREYVKIKLNK</sequence>
<keyword evidence="2" id="KW-1185">Reference proteome</keyword>
<protein>
    <submittedName>
        <fullName evidence="1">Uncharacterized protein</fullName>
    </submittedName>
</protein>
<evidence type="ECO:0000313" key="1">
    <source>
        <dbReference type="EMBL" id="MCU0105104.1"/>
    </source>
</evidence>
<reference evidence="2" key="1">
    <citation type="submission" date="2023-07" db="EMBL/GenBank/DDBJ databases">
        <title>Novel Mycoplasma species identified in domestic and wild animals.</title>
        <authorList>
            <person name="Volokhov D.V."/>
            <person name="Furtak V.A."/>
            <person name="Zagorodnyaya T.A."/>
        </authorList>
    </citation>
    <scope>NUCLEOTIDE SEQUENCE [LARGE SCALE GENOMIC DNA]</scope>
    <source>
        <strain evidence="2">92-19</strain>
    </source>
</reference>
<proteinExistence type="predicted"/>
<dbReference type="Proteomes" id="UP001209076">
    <property type="component" value="Unassembled WGS sequence"/>
</dbReference>
<organism evidence="1 2">
    <name type="scientific">Paracholeplasma vituli</name>
    <dbReference type="NCBI Taxonomy" id="69473"/>
    <lineage>
        <taxon>Bacteria</taxon>
        <taxon>Bacillati</taxon>
        <taxon>Mycoplasmatota</taxon>
        <taxon>Mollicutes</taxon>
        <taxon>Acholeplasmatales</taxon>
        <taxon>Acholeplasmataceae</taxon>
        <taxon>Paracholeplasma</taxon>
    </lineage>
</organism>
<comment type="caution">
    <text evidence="1">The sequence shown here is derived from an EMBL/GenBank/DDBJ whole genome shotgun (WGS) entry which is preliminary data.</text>
</comment>
<gene>
    <name evidence="1" type="ORF">N7603_05480</name>
</gene>
<accession>A0ABT2PVY2</accession>
<dbReference type="RefSeq" id="WP_262096370.1">
    <property type="nucleotide sequence ID" value="NZ_JAOEGN010000009.1"/>
</dbReference>
<dbReference type="EMBL" id="JAOEGN010000009">
    <property type="protein sequence ID" value="MCU0105104.1"/>
    <property type="molecule type" value="Genomic_DNA"/>
</dbReference>
<evidence type="ECO:0000313" key="2">
    <source>
        <dbReference type="Proteomes" id="UP001209076"/>
    </source>
</evidence>
<name>A0ABT2PVY2_9MOLU</name>